<dbReference type="Proteomes" id="UP000829517">
    <property type="component" value="Unassembled WGS sequence"/>
</dbReference>
<gene>
    <name evidence="2" type="ORF">JM658_02985</name>
</gene>
<protein>
    <submittedName>
        <fullName evidence="2">Nicotinic acid mononucleotide adenyltransferase</fullName>
    </submittedName>
</protein>
<organism evidence="2 3">
    <name type="scientific">Joostella atrarenae</name>
    <dbReference type="NCBI Taxonomy" id="679257"/>
    <lineage>
        <taxon>Bacteria</taxon>
        <taxon>Pseudomonadati</taxon>
        <taxon>Bacteroidota</taxon>
        <taxon>Flavobacteriia</taxon>
        <taxon>Flavobacteriales</taxon>
        <taxon>Flavobacteriaceae</taxon>
        <taxon>Joostella</taxon>
    </lineage>
</organism>
<keyword evidence="1" id="KW-0732">Signal</keyword>
<accession>A0ABS9J025</accession>
<dbReference type="EMBL" id="JAETXX010000001">
    <property type="protein sequence ID" value="MCF8713780.1"/>
    <property type="molecule type" value="Genomic_DNA"/>
</dbReference>
<dbReference type="Gene3D" id="2.20.110.10">
    <property type="entry name" value="Histone H3 K4-specific methyltransferase SET7/9 N-terminal domain"/>
    <property type="match status" value="1"/>
</dbReference>
<comment type="caution">
    <text evidence="2">The sequence shown here is derived from an EMBL/GenBank/DDBJ whole genome shotgun (WGS) entry which is preliminary data.</text>
</comment>
<evidence type="ECO:0000313" key="2">
    <source>
        <dbReference type="EMBL" id="MCF8713780.1"/>
    </source>
</evidence>
<feature type="signal peptide" evidence="1">
    <location>
        <begin position="1"/>
        <end position="18"/>
    </location>
</feature>
<sequence length="118" mass="13699">MKKSILIFAMLFSFVMVAQNVENKPKLEKEGDMVKATYFHDNGAVSQTGYYLEGKLHGEWKSYNEEGRKTAMAEYNKGEKTGKWFFWNDNTLKEVNYQDNRITNVTTWNSSNPVVINN</sequence>
<dbReference type="SUPFAM" id="SSF82185">
    <property type="entry name" value="Histone H3 K4-specific methyltransferase SET7/9 N-terminal domain"/>
    <property type="match status" value="1"/>
</dbReference>
<keyword evidence="3" id="KW-1185">Reference proteome</keyword>
<dbReference type="RefSeq" id="WP_236957739.1">
    <property type="nucleotide sequence ID" value="NZ_JAETXX010000001.1"/>
</dbReference>
<feature type="chain" id="PRO_5045719634" evidence="1">
    <location>
        <begin position="19"/>
        <end position="118"/>
    </location>
</feature>
<reference evidence="2 3" key="1">
    <citation type="submission" date="2021-01" db="EMBL/GenBank/DDBJ databases">
        <title>Genome sequencing of Joostella atrarenae M1-2 (= KCTC 23194).</title>
        <authorList>
            <person name="Zakaria M.R."/>
            <person name="Lam M.Q."/>
            <person name="Chong C.S."/>
        </authorList>
    </citation>
    <scope>NUCLEOTIDE SEQUENCE [LARGE SCALE GENOMIC DNA]</scope>
    <source>
        <strain evidence="2 3">M1-2</strain>
    </source>
</reference>
<evidence type="ECO:0000256" key="1">
    <source>
        <dbReference type="SAM" id="SignalP"/>
    </source>
</evidence>
<evidence type="ECO:0000313" key="3">
    <source>
        <dbReference type="Proteomes" id="UP000829517"/>
    </source>
</evidence>
<proteinExistence type="predicted"/>
<name>A0ABS9J025_9FLAO</name>